<dbReference type="InterPro" id="IPR029063">
    <property type="entry name" value="SAM-dependent_MTases_sf"/>
</dbReference>
<dbReference type="InterPro" id="IPR014001">
    <property type="entry name" value="Helicase_ATP-bd"/>
</dbReference>
<dbReference type="InterPro" id="IPR049730">
    <property type="entry name" value="SNF2/RAD54-like_C"/>
</dbReference>
<dbReference type="InterPro" id="IPR001650">
    <property type="entry name" value="Helicase_C-like"/>
</dbReference>
<keyword evidence="4" id="KW-0378">Hydrolase</keyword>
<dbReference type="PANTHER" id="PTHR45626:SF17">
    <property type="entry name" value="HELICASE-LIKE TRANSCRIPTION FACTOR"/>
    <property type="match status" value="1"/>
</dbReference>
<feature type="compositionally biased region" description="Low complexity" evidence="7">
    <location>
        <begin position="47"/>
        <end position="68"/>
    </location>
</feature>
<keyword evidence="2" id="KW-0808">Transferase</keyword>
<keyword evidence="6" id="KW-0067">ATP-binding</keyword>
<dbReference type="SUPFAM" id="SSF54171">
    <property type="entry name" value="DNA-binding domain"/>
    <property type="match status" value="1"/>
</dbReference>
<dbReference type="GO" id="GO:0005524">
    <property type="term" value="F:ATP binding"/>
    <property type="evidence" value="ECO:0007669"/>
    <property type="project" value="UniProtKB-KW"/>
</dbReference>
<dbReference type="GO" id="GO:0016787">
    <property type="term" value="F:hydrolase activity"/>
    <property type="evidence" value="ECO:0007669"/>
    <property type="project" value="UniProtKB-KW"/>
</dbReference>
<feature type="compositionally biased region" description="Basic residues" evidence="7">
    <location>
        <begin position="397"/>
        <end position="406"/>
    </location>
</feature>
<dbReference type="Gene3D" id="3.40.50.300">
    <property type="entry name" value="P-loop containing nucleotide triphosphate hydrolases"/>
    <property type="match status" value="1"/>
</dbReference>
<keyword evidence="5" id="KW-0347">Helicase</keyword>
<keyword evidence="3" id="KW-0547">Nucleotide-binding</keyword>
<dbReference type="InterPro" id="IPR001739">
    <property type="entry name" value="Methyl_CpG_DNA-bd"/>
</dbReference>
<dbReference type="Gene3D" id="2.30.30.140">
    <property type="match status" value="2"/>
</dbReference>
<dbReference type="InterPro" id="IPR038718">
    <property type="entry name" value="SNF2-like_sf"/>
</dbReference>
<feature type="compositionally biased region" description="Low complexity" evidence="7">
    <location>
        <begin position="187"/>
        <end position="204"/>
    </location>
</feature>
<dbReference type="GO" id="GO:0032259">
    <property type="term" value="P:methylation"/>
    <property type="evidence" value="ECO:0007669"/>
    <property type="project" value="UniProtKB-KW"/>
</dbReference>
<dbReference type="Pfam" id="PF00176">
    <property type="entry name" value="SNF2-rel_dom"/>
    <property type="match status" value="1"/>
</dbReference>
<feature type="compositionally biased region" description="Basic and acidic residues" evidence="7">
    <location>
        <begin position="373"/>
        <end position="389"/>
    </location>
</feature>
<feature type="compositionally biased region" description="Low complexity" evidence="7">
    <location>
        <begin position="335"/>
        <end position="344"/>
    </location>
</feature>
<comment type="caution">
    <text evidence="11">The sequence shown here is derived from an EMBL/GenBank/DDBJ whole genome shotgun (WGS) entry which is preliminary data.</text>
</comment>
<dbReference type="Gene3D" id="3.40.50.150">
    <property type="entry name" value="Vaccinia Virus protein VP39"/>
    <property type="match status" value="1"/>
</dbReference>
<reference evidence="11 12" key="1">
    <citation type="submission" date="2024-10" db="EMBL/GenBank/DDBJ databases">
        <title>Updated reference genomes for cyclostephanoid diatoms.</title>
        <authorList>
            <person name="Roberts W.R."/>
            <person name="Alverson A.J."/>
        </authorList>
    </citation>
    <scope>NUCLEOTIDE SEQUENCE [LARGE SCALE GENOMIC DNA]</scope>
    <source>
        <strain evidence="11 12">AJA232-27</strain>
    </source>
</reference>
<evidence type="ECO:0000256" key="4">
    <source>
        <dbReference type="ARBA" id="ARBA00022801"/>
    </source>
</evidence>
<evidence type="ECO:0000313" key="11">
    <source>
        <dbReference type="EMBL" id="KAL3761936.1"/>
    </source>
</evidence>
<evidence type="ECO:0000313" key="12">
    <source>
        <dbReference type="Proteomes" id="UP001530293"/>
    </source>
</evidence>
<evidence type="ECO:0000259" key="10">
    <source>
        <dbReference type="PROSITE" id="PS51194"/>
    </source>
</evidence>
<feature type="compositionally biased region" description="Basic residues" evidence="7">
    <location>
        <begin position="430"/>
        <end position="455"/>
    </location>
</feature>
<sequence length="2449" mass="272575">MDRNSDDEAGSSTSCSKPPAKPITSKKAVKPPAKKNASIKSFFKLKTSPPATTATTTTAEAPAAFASPRKTTPRKNPTAAAAAAICIKSPMKPTLPPGAMECTFPCPEIGEGWTQKIVKRKNSSIESDRYFFPPNDEGKRFRSMVEVNRYLNGNAVDGQTKTTATTATTSPRKPPTKVKARTSKSSPAAAPKVTKSTTKTPKYPIGTTLSKMFRDEDIGKKRPFQGTVTKYDSKRGLYWVRYDDGDEEELSENKLSDLVEDDPMTMESSKKYPLGTLVSKVFRDDDGHDRAFSGKVVEYDTTRNLYSITYEDGDEEEVTEKELRMIVVDDDDGDNNNMDEVNGVGKKEQIKRKGTASKESEGNIAIMKKPRTSKSENGDSSSDTKKEDAFEMLMSKTPRRAAKKKVVYAEESDLDEEEFEDSADDEVLPKKRAKKSGTAGKKKAVNKVSKDKRKRIIESDSDEFEPDHEVEDVDESFDADSESDMEASSEEEEEVAPRKRNRNKPASSSKKRASTKASSNNGAKKSAVKNDEKFAPDSIEALCAAKAKDIKLLNNPQQFPEDGPYVEPVGIDATDGIVEGIIGGMVQKVGELLLETIKRNDAERELGELSFPIKLNTACSGTDAPSIALGLVKESLDRFCPSERSLGGEASGQHHVKGHGFDYEHNMSCEIEPFKQAYIGRNFPGVLLFPDITKLTEKETVVDVYGRAQKIPKGNIFVAGTSCKDFSMLKSSHRKDIEDKGTSGETFLAAVEYLEQEKPNVAIFENVDKAPWEKMQEYIVGRLHLKERNSIKNITDIKKDQADADNDLKFSINEDGRYVVEAVPRQVGVKAGCVVEGFVPAYDDPCNVRPLKAKPSEKNKVLTLGQLAKEHGINLEEDILVMEKQARYCTHLIRLDTKHYGLPQTRNRQYLFVWRSDDPSDNLGEYFQLLMDHLKTPLLHSMEAFMLPPTHDRIRCFREALRSGPGLMVAKERAKELDFFDWEMSGVKDLAHHLNYRKMMGINERSRWLTQWNTRGRKVAPGLWPELVAMWNMRRCDLIDCFAATATRDAVSRDPLHHLFTWDLSQNVHRTSVRTPAVGVSGCVTPGGELLLPHKGRTMMGFEKLLLQGIPFTRLALGPETEVQLSDLAGNAMSMPVVCATILSAICAPQLRREQSRIEKVNLNSYRLLQQYDSANGAVLPERGDLHGKKLPAKDFIGVFTAIADEFVESAYECSVLCNCESSGQTSQDETLLECTSCGFGVCHTCTSLHQIDSHQLKETNISGKKRVNPHQFEMNLRSAAPSILVLGNSWESTIPDCAGLESYSFQLQRVDRLRGHWLLTYGAWEDHGSGRQVAEIRIALGQIGALDKDLGLVVYVKCFAPAIRLQNPKRGLLKDSARLVLKRQGKSMDTSSLTWKIRANTSKTKLKIVGSNPCESHRVQIGLNNIAAKELMNHTPQNKFTKSFPKSRNDLLRYHAKWKLWPGTIVISGGDTNLVNGTYTKRPCQHTTVLSALWRRAPTESSPALYIYIRPDVLRSDLDVAVISETPSYRDKMEICELNDWIPENALSEETYMTEANFLSWVSAPGLTLEVPSPAMKMEKVAKPFHDQVCAGKSESPILCELNGLSDEAIKSLLQHTTEVCNTEIVSLDLAGKMGSRNAKRLSILAAPLLLKYAAEGMLPLQLLHWYKLSHPEECSFGLCESSFPSRPQEIWSEVEVSARGKKVTRCERAFDAVESNDFYHHSIISMLAFTNFARIITDCYQKLLQRPPVFEVSVDKAIGKLIIRMNPVVAGHQAAAHLVRGRGLDDDSVKSINVEYCLSELSRMGEPMTKEFHVPNSDGYKETGVEGMEFSLYPRQAKALTRMLAIEAGKVEFNEEERSEHILSGVGWCLIGRATKISPLKGGVLGDAIGSGKTVVTIALILSGIKKARENRSIEHGRSGATLIVVPPGLVKQWDDERKKFTKNQLRSIIIDSTDTLKRFSVKEICEADMVIVPAGIIEERGKTATSRPYTELLSNKAGAKQIPPAPSNGHKEAPTIEGTWVRNMASGPAIYVGNDCRQKHRDEQAFYGHRYSEAIKELRQKNFGPSERGVPLEWFTWDRIVVDECHECLVSTARQDLESKASEFKAQARRGAREFLGVGCTDSTTRPLLAKSAVWGLTGTPLLETEARVTELANLMGGTYLTGSAHHWRKEERESGRDIFLNQQEEGSKSREYRCAVQDSCHSYVREACQRNRGEELVVKLERKKNIVSMSPSEGEAFLGAIKESNLESYSITPDQLGEKAGNGLTVTSSSTARHTALFEIIDSIHADEPHTKIIVFANAVYSGYSSALEALKSSGRKFAHVDESHTVMEQNEIISWFRHTDATEEDRLRPRILLLSYNQAAGHNLQEDCHNVIMYDPMYSGSDAVADASVEEQALGRVLRQGQKDDVLCFRILVRGPDGERCLDDSIVERNLDEEVLRAATSNFD</sequence>
<dbReference type="InterPro" id="IPR001525">
    <property type="entry name" value="C5_MeTfrase"/>
</dbReference>
<feature type="region of interest" description="Disordered" evidence="7">
    <location>
        <begin position="156"/>
        <end position="206"/>
    </location>
</feature>
<evidence type="ECO:0000256" key="6">
    <source>
        <dbReference type="ARBA" id="ARBA00022840"/>
    </source>
</evidence>
<evidence type="ECO:0000256" key="1">
    <source>
        <dbReference type="ARBA" id="ARBA00022603"/>
    </source>
</evidence>
<name>A0ABD3MGK8_9STRA</name>
<protein>
    <recommendedName>
        <fullName evidence="13">MBD domain-containing protein</fullName>
    </recommendedName>
</protein>
<dbReference type="Pfam" id="PF21743">
    <property type="entry name" value="PTM_DIR17_Tudor"/>
    <property type="match status" value="2"/>
</dbReference>
<dbReference type="Pfam" id="PF00145">
    <property type="entry name" value="DNA_methylase"/>
    <property type="match status" value="1"/>
</dbReference>
<dbReference type="InterPro" id="IPR027417">
    <property type="entry name" value="P-loop_NTPase"/>
</dbReference>
<dbReference type="GO" id="GO:0008168">
    <property type="term" value="F:methyltransferase activity"/>
    <property type="evidence" value="ECO:0007669"/>
    <property type="project" value="UniProtKB-KW"/>
</dbReference>
<dbReference type="InterPro" id="IPR016177">
    <property type="entry name" value="DNA-bd_dom_sf"/>
</dbReference>
<dbReference type="CDD" id="cd18793">
    <property type="entry name" value="SF2_C_SNF"/>
    <property type="match status" value="1"/>
</dbReference>
<feature type="compositionally biased region" description="Acidic residues" evidence="7">
    <location>
        <begin position="410"/>
        <end position="426"/>
    </location>
</feature>
<dbReference type="InterPro" id="IPR047365">
    <property type="entry name" value="Tudor_AtPTM-like"/>
</dbReference>
<feature type="compositionally biased region" description="Acidic residues" evidence="7">
    <location>
        <begin position="459"/>
        <end position="494"/>
    </location>
</feature>
<feature type="domain" description="Helicase ATP-binding" evidence="9">
    <location>
        <begin position="1876"/>
        <end position="2162"/>
    </location>
</feature>
<gene>
    <name evidence="11" type="ORF">ACHAWU_010113</name>
</gene>
<dbReference type="InterPro" id="IPR000330">
    <property type="entry name" value="SNF2_N"/>
</dbReference>
<evidence type="ECO:0008006" key="13">
    <source>
        <dbReference type="Google" id="ProtNLM"/>
    </source>
</evidence>
<dbReference type="EMBL" id="JALLBG020000144">
    <property type="protein sequence ID" value="KAL3761936.1"/>
    <property type="molecule type" value="Genomic_DNA"/>
</dbReference>
<evidence type="ECO:0000259" key="8">
    <source>
        <dbReference type="PROSITE" id="PS50982"/>
    </source>
</evidence>
<dbReference type="Gene3D" id="3.30.890.10">
    <property type="entry name" value="Methyl-cpg-binding Protein 2, Chain A"/>
    <property type="match status" value="1"/>
</dbReference>
<keyword evidence="1" id="KW-0489">Methyltransferase</keyword>
<dbReference type="InterPro" id="IPR050628">
    <property type="entry name" value="SNF2_RAD54_helicase_TF"/>
</dbReference>
<dbReference type="Gene3D" id="3.40.50.10810">
    <property type="entry name" value="Tandem AAA-ATPase domain"/>
    <property type="match status" value="1"/>
</dbReference>
<feature type="domain" description="Helicase C-terminal" evidence="10">
    <location>
        <begin position="2280"/>
        <end position="2449"/>
    </location>
</feature>
<keyword evidence="12" id="KW-1185">Reference proteome</keyword>
<dbReference type="PROSITE" id="PS50982">
    <property type="entry name" value="MBD"/>
    <property type="match status" value="1"/>
</dbReference>
<proteinExistence type="predicted"/>
<dbReference type="SUPFAM" id="SSF53335">
    <property type="entry name" value="S-adenosyl-L-methionine-dependent methyltransferases"/>
    <property type="match status" value="1"/>
</dbReference>
<feature type="compositionally biased region" description="Low complexity" evidence="7">
    <location>
        <begin position="160"/>
        <end position="171"/>
    </location>
</feature>
<dbReference type="Proteomes" id="UP001530293">
    <property type="component" value="Unassembled WGS sequence"/>
</dbReference>
<feature type="domain" description="MBD" evidence="8">
    <location>
        <begin position="99"/>
        <end position="171"/>
    </location>
</feature>
<dbReference type="GO" id="GO:0004386">
    <property type="term" value="F:helicase activity"/>
    <property type="evidence" value="ECO:0007669"/>
    <property type="project" value="UniProtKB-KW"/>
</dbReference>
<organism evidence="11 12">
    <name type="scientific">Discostella pseudostelligera</name>
    <dbReference type="NCBI Taxonomy" id="259834"/>
    <lineage>
        <taxon>Eukaryota</taxon>
        <taxon>Sar</taxon>
        <taxon>Stramenopiles</taxon>
        <taxon>Ochrophyta</taxon>
        <taxon>Bacillariophyta</taxon>
        <taxon>Coscinodiscophyceae</taxon>
        <taxon>Thalassiosirophycidae</taxon>
        <taxon>Stephanodiscales</taxon>
        <taxon>Stephanodiscaceae</taxon>
        <taxon>Discostella</taxon>
    </lineage>
</organism>
<feature type="compositionally biased region" description="Basic residues" evidence="7">
    <location>
        <begin position="498"/>
        <end position="514"/>
    </location>
</feature>
<dbReference type="PROSITE" id="PS51192">
    <property type="entry name" value="HELICASE_ATP_BIND_1"/>
    <property type="match status" value="1"/>
</dbReference>
<evidence type="ECO:0000256" key="2">
    <source>
        <dbReference type="ARBA" id="ARBA00022679"/>
    </source>
</evidence>
<dbReference type="SMART" id="SM00487">
    <property type="entry name" value="DEXDc"/>
    <property type="match status" value="1"/>
</dbReference>
<evidence type="ECO:0000256" key="5">
    <source>
        <dbReference type="ARBA" id="ARBA00022806"/>
    </source>
</evidence>
<evidence type="ECO:0000256" key="3">
    <source>
        <dbReference type="ARBA" id="ARBA00022741"/>
    </source>
</evidence>
<feature type="region of interest" description="Disordered" evidence="7">
    <location>
        <begin position="1"/>
        <end position="77"/>
    </location>
</feature>
<dbReference type="SUPFAM" id="SSF52540">
    <property type="entry name" value="P-loop containing nucleoside triphosphate hydrolases"/>
    <property type="match status" value="2"/>
</dbReference>
<dbReference type="CDD" id="cd20401">
    <property type="entry name" value="Tudor_AtPTM-like"/>
    <property type="match status" value="2"/>
</dbReference>
<dbReference type="PROSITE" id="PS51194">
    <property type="entry name" value="HELICASE_CTER"/>
    <property type="match status" value="1"/>
</dbReference>
<accession>A0ABD3MGK8</accession>
<feature type="region of interest" description="Disordered" evidence="7">
    <location>
        <begin position="329"/>
        <end position="530"/>
    </location>
</feature>
<evidence type="ECO:0000256" key="7">
    <source>
        <dbReference type="SAM" id="MobiDB-lite"/>
    </source>
</evidence>
<dbReference type="PANTHER" id="PTHR45626">
    <property type="entry name" value="TRANSCRIPTION TERMINATION FACTOR 2-RELATED"/>
    <property type="match status" value="1"/>
</dbReference>
<evidence type="ECO:0000259" key="9">
    <source>
        <dbReference type="PROSITE" id="PS51192"/>
    </source>
</evidence>